<dbReference type="AlphaFoldDB" id="A0A7S4AH27"/>
<feature type="compositionally biased region" description="Basic residues" evidence="2">
    <location>
        <begin position="15"/>
        <end position="24"/>
    </location>
</feature>
<dbReference type="Pfam" id="PF03807">
    <property type="entry name" value="F420_oxidored"/>
    <property type="match status" value="1"/>
</dbReference>
<name>A0A7S4AH27_9STRA</name>
<gene>
    <name evidence="4" type="ORF">PAUS00366_LOCUS8144</name>
</gene>
<dbReference type="SUPFAM" id="SSF51735">
    <property type="entry name" value="NAD(P)-binding Rossmann-fold domains"/>
    <property type="match status" value="1"/>
</dbReference>
<feature type="compositionally biased region" description="Low complexity" evidence="2">
    <location>
        <begin position="120"/>
        <end position="129"/>
    </location>
</feature>
<protein>
    <recommendedName>
        <fullName evidence="3">Pyrroline-5-carboxylate reductase catalytic N-terminal domain-containing protein</fullName>
    </recommendedName>
</protein>
<dbReference type="PANTHER" id="PTHR11645">
    <property type="entry name" value="PYRROLINE-5-CARBOXYLATE REDUCTASE"/>
    <property type="match status" value="1"/>
</dbReference>
<dbReference type="GO" id="GO:0004735">
    <property type="term" value="F:pyrroline-5-carboxylate reductase activity"/>
    <property type="evidence" value="ECO:0007669"/>
    <property type="project" value="TreeGrafter"/>
</dbReference>
<proteinExistence type="inferred from homology"/>
<dbReference type="GO" id="GO:0055129">
    <property type="term" value="P:L-proline biosynthetic process"/>
    <property type="evidence" value="ECO:0007669"/>
    <property type="project" value="TreeGrafter"/>
</dbReference>
<evidence type="ECO:0000256" key="1">
    <source>
        <dbReference type="ARBA" id="ARBA00005525"/>
    </source>
</evidence>
<feature type="region of interest" description="Disordered" evidence="2">
    <location>
        <begin position="1"/>
        <end position="32"/>
    </location>
</feature>
<dbReference type="Gene3D" id="3.40.50.720">
    <property type="entry name" value="NAD(P)-binding Rossmann-like Domain"/>
    <property type="match status" value="1"/>
</dbReference>
<comment type="similarity">
    <text evidence="1">Belongs to the pyrroline-5-carboxylate reductase family.</text>
</comment>
<dbReference type="EMBL" id="HBIX01010765">
    <property type="protein sequence ID" value="CAE0715392.1"/>
    <property type="molecule type" value="Transcribed_RNA"/>
</dbReference>
<dbReference type="InterPro" id="IPR028939">
    <property type="entry name" value="P5C_Rdtase_cat_N"/>
</dbReference>
<accession>A0A7S4AH27</accession>
<feature type="region of interest" description="Disordered" evidence="2">
    <location>
        <begin position="70"/>
        <end position="129"/>
    </location>
</feature>
<evidence type="ECO:0000259" key="3">
    <source>
        <dbReference type="Pfam" id="PF03807"/>
    </source>
</evidence>
<reference evidence="4" key="1">
    <citation type="submission" date="2021-01" db="EMBL/GenBank/DDBJ databases">
        <authorList>
            <person name="Corre E."/>
            <person name="Pelletier E."/>
            <person name="Niang G."/>
            <person name="Scheremetjew M."/>
            <person name="Finn R."/>
            <person name="Kale V."/>
            <person name="Holt S."/>
            <person name="Cochrane G."/>
            <person name="Meng A."/>
            <person name="Brown T."/>
            <person name="Cohen L."/>
        </authorList>
    </citation>
    <scope>NUCLEOTIDE SEQUENCE</scope>
    <source>
        <strain evidence="4">10249 10 AB</strain>
    </source>
</reference>
<dbReference type="InterPro" id="IPR036291">
    <property type="entry name" value="NAD(P)-bd_dom_sf"/>
</dbReference>
<feature type="compositionally biased region" description="Low complexity" evidence="2">
    <location>
        <begin position="72"/>
        <end position="86"/>
    </location>
</feature>
<feature type="domain" description="Pyrroline-5-carboxylate reductase catalytic N-terminal" evidence="3">
    <location>
        <begin position="136"/>
        <end position="242"/>
    </location>
</feature>
<dbReference type="PANTHER" id="PTHR11645:SF13">
    <property type="entry name" value="PYRROLINE-5-CARBOXYLATE REDUCTASE CATALYTIC N-TERMINAL DOMAIN-CONTAINING PROTEIN"/>
    <property type="match status" value="1"/>
</dbReference>
<feature type="compositionally biased region" description="Polar residues" evidence="2">
    <location>
        <begin position="88"/>
        <end position="119"/>
    </location>
</feature>
<organism evidence="4">
    <name type="scientific">Pseudo-nitzschia australis</name>
    <dbReference type="NCBI Taxonomy" id="44445"/>
    <lineage>
        <taxon>Eukaryota</taxon>
        <taxon>Sar</taxon>
        <taxon>Stramenopiles</taxon>
        <taxon>Ochrophyta</taxon>
        <taxon>Bacillariophyta</taxon>
        <taxon>Bacillariophyceae</taxon>
        <taxon>Bacillariophycidae</taxon>
        <taxon>Bacillariales</taxon>
        <taxon>Bacillariaceae</taxon>
        <taxon>Pseudo-nitzschia</taxon>
    </lineage>
</organism>
<sequence length="435" mass="46912">MRGYQYDCRHSSYQQHRRDRKQHGGGHPASSTFAIGIRRTSTRDNIGRCSSYCLLLLLLLLGAPSHSFHPISSSSSSSSSSNAAASRGPSTTRRVSSALLSETNAGDNKHGTPTPTMAANDTNNSNGNNKTNNLSVGFIGCGTIASSIARGLILAASNKSTNLDSIVVSKRSESKSKALVEEYSQNNNDDNNDKLLLSVTEDNQEILDRCDLIFLTVLPQQASSVLQGLEFDPNRHILVSLVSTANLQDLMKDSKLDMARVSKMICLPSIASHKGVALLCCGDNSNSNGTTKRLLVDLFGAMGGVVALDTEADLEACMVTTCTMGPLYGTMKKQRDWLLNKTDSLSKDDATFLVIKQFAGAIFDAERATSTETTFALDTRLEDLIEEQTPGGLNEQALKNYGQVLGGFEDLQQPVMDAILSRIRGETDGSIDRSK</sequence>
<evidence type="ECO:0000313" key="4">
    <source>
        <dbReference type="EMBL" id="CAE0715392.1"/>
    </source>
</evidence>
<evidence type="ECO:0000256" key="2">
    <source>
        <dbReference type="SAM" id="MobiDB-lite"/>
    </source>
</evidence>